<evidence type="ECO:0000313" key="2">
    <source>
        <dbReference type="Proteomes" id="UP000247773"/>
    </source>
</evidence>
<gene>
    <name evidence="1" type="ORF">PspYZU05_62</name>
</gene>
<evidence type="ECO:0000313" key="1">
    <source>
        <dbReference type="EMBL" id="ASD52014.1"/>
    </source>
</evidence>
<sequence length="172" mass="19909">MAVFNSCAHLVDGAAEATAKYESVIQAKGNPFDTMIEMQRSLQKKLAKEKPEFNQDPDSLDTAGKVLDWLRAQDDSIADETRELYTSLGGMSNGEKEASAVWKAWKSRHKELRETRIQDMSQEDQLEIKFELVDQMHFFINKMIALGIDAQEMFELYYLKNKENFARQERNY</sequence>
<dbReference type="EMBL" id="KY971610">
    <property type="protein sequence ID" value="ASD52014.1"/>
    <property type="molecule type" value="Genomic_DNA"/>
</dbReference>
<accession>A0A2U7NJG7</accession>
<dbReference type="SUPFAM" id="SSF101386">
    <property type="entry name" value="all-alpha NTP pyrophosphatases"/>
    <property type="match status" value="1"/>
</dbReference>
<protein>
    <submittedName>
        <fullName evidence="1">dCTP pyrophosphatase</fullName>
    </submittedName>
</protein>
<reference evidence="1 2" key="1">
    <citation type="submission" date="2017-04" db="EMBL/GenBank/DDBJ databases">
        <title>Isolation of lytic bacteriophages infecting Pseudomonas strains for biocontrol of fish and shrimp spoilage during chilled storage.</title>
        <authorList>
            <person name="Yang Z."/>
            <person name="Tao X."/>
            <person name="Gao L."/>
            <person name="Rao S."/>
        </authorList>
    </citation>
    <scope>NUCLEOTIDE SEQUENCE [LARGE SCALE GENOMIC DNA]</scope>
</reference>
<keyword evidence="2" id="KW-1185">Reference proteome</keyword>
<proteinExistence type="predicted"/>
<organism evidence="1 2">
    <name type="scientific">Pseudomonas phage PspYZU05</name>
    <dbReference type="NCBI Taxonomy" id="1983556"/>
    <lineage>
        <taxon>Viruses</taxon>
        <taxon>Duplodnaviria</taxon>
        <taxon>Heunggongvirae</taxon>
        <taxon>Uroviricota</taxon>
        <taxon>Caudoviricetes</taxon>
        <taxon>Pantevenvirales</taxon>
        <taxon>Straboviridae</taxon>
        <taxon>Jiangsuvirus</taxon>
        <taxon>Jiangsuvirus pspyzu05</taxon>
    </lineage>
</organism>
<name>A0A2U7NJG7_9CAUD</name>
<dbReference type="Proteomes" id="UP000247773">
    <property type="component" value="Genome"/>
</dbReference>